<dbReference type="RefSeq" id="WP_123960531.1">
    <property type="nucleotide sequence ID" value="NZ_CP033898.1"/>
</dbReference>
<dbReference type="InterPro" id="IPR002347">
    <property type="entry name" value="SDR_fam"/>
</dbReference>
<dbReference type="Proteomes" id="UP000271426">
    <property type="component" value="Chromosome"/>
</dbReference>
<name>A0A3G6IVL4_9CORY</name>
<dbReference type="KEGG" id="cpso:CPPEL_07625"/>
<proteinExistence type="predicted"/>
<keyword evidence="4" id="KW-1185">Reference proteome</keyword>
<dbReference type="PANTHER" id="PTHR43157:SF31">
    <property type="entry name" value="PHOSPHATIDYLINOSITOL-GLYCAN BIOSYNTHESIS CLASS F PROTEIN"/>
    <property type="match status" value="1"/>
</dbReference>
<dbReference type="SUPFAM" id="SSF51735">
    <property type="entry name" value="NAD(P)-binding Rossmann-fold domains"/>
    <property type="match status" value="1"/>
</dbReference>
<dbReference type="SMART" id="SM00822">
    <property type="entry name" value="PKS_KR"/>
    <property type="match status" value="1"/>
</dbReference>
<dbReference type="PANTHER" id="PTHR43157">
    <property type="entry name" value="PHOSPHATIDYLINOSITOL-GLYCAN BIOSYNTHESIS CLASS F PROTEIN-RELATED"/>
    <property type="match status" value="1"/>
</dbReference>
<accession>A0A3G6IVL4</accession>
<dbReference type="OrthoDB" id="3237043at2"/>
<evidence type="ECO:0000256" key="1">
    <source>
        <dbReference type="ARBA" id="ARBA00023002"/>
    </source>
</evidence>
<dbReference type="GO" id="GO:0031132">
    <property type="term" value="F:serine 3-dehydrogenase activity"/>
    <property type="evidence" value="ECO:0007669"/>
    <property type="project" value="UniProtKB-EC"/>
</dbReference>
<organism evidence="3 4">
    <name type="scientific">Corynebacterium pseudopelargi</name>
    <dbReference type="NCBI Taxonomy" id="2080757"/>
    <lineage>
        <taxon>Bacteria</taxon>
        <taxon>Bacillati</taxon>
        <taxon>Actinomycetota</taxon>
        <taxon>Actinomycetes</taxon>
        <taxon>Mycobacteriales</taxon>
        <taxon>Corynebacteriaceae</taxon>
        <taxon>Corynebacterium</taxon>
    </lineage>
</organism>
<evidence type="ECO:0000313" key="4">
    <source>
        <dbReference type="Proteomes" id="UP000271426"/>
    </source>
</evidence>
<gene>
    <name evidence="3" type="primary">sdh2</name>
    <name evidence="3" type="ORF">CPPEL_07625</name>
</gene>
<keyword evidence="1 3" id="KW-0560">Oxidoreductase</keyword>
<evidence type="ECO:0000259" key="2">
    <source>
        <dbReference type="SMART" id="SM00822"/>
    </source>
</evidence>
<dbReference type="Pfam" id="PF00106">
    <property type="entry name" value="adh_short"/>
    <property type="match status" value="1"/>
</dbReference>
<protein>
    <submittedName>
        <fullName evidence="3">Serine 3-dehydrogenase</fullName>
        <ecNumber evidence="3">1.1.1.276</ecNumber>
    </submittedName>
</protein>
<dbReference type="EC" id="1.1.1.276" evidence="3"/>
<dbReference type="EMBL" id="CP033898">
    <property type="protein sequence ID" value="AZA09633.1"/>
    <property type="molecule type" value="Genomic_DNA"/>
</dbReference>
<dbReference type="InterPro" id="IPR036291">
    <property type="entry name" value="NAD(P)-bd_dom_sf"/>
</dbReference>
<feature type="domain" description="Ketoreductase" evidence="2">
    <location>
        <begin position="2"/>
        <end position="188"/>
    </location>
</feature>
<dbReference type="Gene3D" id="3.40.50.720">
    <property type="entry name" value="NAD(P)-binding Rossmann-like Domain"/>
    <property type="match status" value="1"/>
</dbReference>
<dbReference type="InterPro" id="IPR057326">
    <property type="entry name" value="KR_dom"/>
</dbReference>
<dbReference type="AlphaFoldDB" id="A0A3G6IVL4"/>
<sequence length="273" mass="30121">MRTIVITGASSGIGREAARLLHEKSEDNLILVGRDEAKTNALANELGAQALVADFSQLEQVRELAHKLRDQPIDVLANNAGGLFDGPKITDDGYELSFQVNHLAPMLLVHELLDTLMQRQARVIATASMANLYARPSLEDIQGLKRFDQHRAYGNAKLANVLLTQELHRRYHPRIATCSFHPGVVATSFARDADSWMQKFYKSPLVKAVGISAADGGSNLAYFIDGTPGITWKSGQYYNSRRKKGKVHPFARKKNAAAHFDICSTLLGIEWPA</sequence>
<reference evidence="3 4" key="1">
    <citation type="submission" date="2018-11" db="EMBL/GenBank/DDBJ databases">
        <authorList>
            <person name="Kleinhagauer T."/>
            <person name="Glaeser S.P."/>
            <person name="Spergser J."/>
            <person name="Ruckert C."/>
            <person name="Kaempfer P."/>
            <person name="Busse H.-J."/>
        </authorList>
    </citation>
    <scope>NUCLEOTIDE SEQUENCE [LARGE SCALE GENOMIC DNA]</scope>
    <source>
        <strain evidence="3 4">812CH</strain>
    </source>
</reference>
<evidence type="ECO:0000313" key="3">
    <source>
        <dbReference type="EMBL" id="AZA09633.1"/>
    </source>
</evidence>
<dbReference type="PRINTS" id="PR00081">
    <property type="entry name" value="GDHRDH"/>
</dbReference>